<feature type="transmembrane region" description="Helical" evidence="1">
    <location>
        <begin position="47"/>
        <end position="66"/>
    </location>
</feature>
<keyword evidence="3" id="KW-1185">Reference proteome</keyword>
<gene>
    <name evidence="2" type="ORF">CBW65_00585</name>
</gene>
<dbReference type="EMBL" id="CP021434">
    <property type="protein sequence ID" value="ARU59705.1"/>
    <property type="molecule type" value="Genomic_DNA"/>
</dbReference>
<dbReference type="RefSeq" id="WP_087455093.1">
    <property type="nucleotide sequence ID" value="NZ_CP021434.1"/>
</dbReference>
<proteinExistence type="predicted"/>
<dbReference type="Proteomes" id="UP000195437">
    <property type="component" value="Chromosome"/>
</dbReference>
<dbReference type="AlphaFoldDB" id="A0A1Y0IJL2"/>
<keyword evidence="1" id="KW-1133">Transmembrane helix</keyword>
<organism evidence="2 3">
    <name type="scientific">Tumebacillus avium</name>
    <dbReference type="NCBI Taxonomy" id="1903704"/>
    <lineage>
        <taxon>Bacteria</taxon>
        <taxon>Bacillati</taxon>
        <taxon>Bacillota</taxon>
        <taxon>Bacilli</taxon>
        <taxon>Bacillales</taxon>
        <taxon>Alicyclobacillaceae</taxon>
        <taxon>Tumebacillus</taxon>
    </lineage>
</organism>
<evidence type="ECO:0000313" key="2">
    <source>
        <dbReference type="EMBL" id="ARU59705.1"/>
    </source>
</evidence>
<dbReference type="OrthoDB" id="2382105at2"/>
<evidence type="ECO:0000313" key="3">
    <source>
        <dbReference type="Proteomes" id="UP000195437"/>
    </source>
</evidence>
<reference evidence="3" key="1">
    <citation type="submission" date="2017-05" db="EMBL/GenBank/DDBJ databases">
        <authorList>
            <person name="Sung H."/>
        </authorList>
    </citation>
    <scope>NUCLEOTIDE SEQUENCE [LARGE SCALE GENOMIC DNA]</scope>
    <source>
        <strain evidence="3">AR23208</strain>
    </source>
</reference>
<feature type="transmembrane region" description="Helical" evidence="1">
    <location>
        <begin position="86"/>
        <end position="108"/>
    </location>
</feature>
<accession>A0A1Y0IJL2</accession>
<sequence>MTQNIFEKLQNNPDFALFFLGYYTLLPLLAQILIVLLFRKKVSMQRWLFAVPVFLIGQAYLSNLMLGLMMVDQNGEYVARGATEALSLTLFSVSFIAMVLTAIMLRIFYKLEGKEYLRGLLAYLLALAVLAAALIIFQM</sequence>
<name>A0A1Y0IJL2_9BACL</name>
<evidence type="ECO:0000256" key="1">
    <source>
        <dbReference type="SAM" id="Phobius"/>
    </source>
</evidence>
<keyword evidence="1" id="KW-0812">Transmembrane</keyword>
<protein>
    <submittedName>
        <fullName evidence="2">Uncharacterized protein</fullName>
    </submittedName>
</protein>
<feature type="transmembrane region" description="Helical" evidence="1">
    <location>
        <begin position="15"/>
        <end position="38"/>
    </location>
</feature>
<dbReference type="KEGG" id="tum:CBW65_00585"/>
<feature type="transmembrane region" description="Helical" evidence="1">
    <location>
        <begin position="120"/>
        <end position="137"/>
    </location>
</feature>
<keyword evidence="1" id="KW-0472">Membrane</keyword>